<gene>
    <name evidence="1" type="ORF">ROR02_06830</name>
</gene>
<evidence type="ECO:0008006" key="3">
    <source>
        <dbReference type="Google" id="ProtNLM"/>
    </source>
</evidence>
<sequence>MTSPVIQTAPAEADLDAPTGALLEECRRRGVFFDLVYEPLVIAEALIDGLGSWGVPCWCAQLPWSRLANGTPPRLQAHPERLDQAALVVIESSYRVRELHALDQPLFDQARALGHPGVFLTNATDHVNLTFFPSDLPVLTAHENRFVRVTGTRVPWAFGITRRMLANAPATVDGPRRPVFLRTFRPSMNQSVRDMMDFVFLPHLREAVTVEDSSLGVSVSGAEYLNQLAGALGCLAYGGFLFNNMTANPYFHDALYRDNMQFERSPTILRWDSWRLWECFLTGCVAITLDLDLYGAALPVLPTNWVHYVGLDLANLDRDIDRLRALQDTLPEIGAAGRAWALAHYTPRAQAARFLALAAHGAPGVQPGSRSPRTQPPT</sequence>
<evidence type="ECO:0000313" key="1">
    <source>
        <dbReference type="EMBL" id="GEO80552.1"/>
    </source>
</evidence>
<dbReference type="Proteomes" id="UP000321567">
    <property type="component" value="Unassembled WGS sequence"/>
</dbReference>
<proteinExistence type="predicted"/>
<dbReference type="EMBL" id="BJZO01000011">
    <property type="protein sequence ID" value="GEO80552.1"/>
    <property type="molecule type" value="Genomic_DNA"/>
</dbReference>
<comment type="caution">
    <text evidence="1">The sequence shown here is derived from an EMBL/GenBank/DDBJ whole genome shotgun (WGS) entry which is preliminary data.</text>
</comment>
<dbReference type="AlphaFoldDB" id="A0A512H505"/>
<evidence type="ECO:0000313" key="2">
    <source>
        <dbReference type="Proteomes" id="UP000321567"/>
    </source>
</evidence>
<dbReference type="RefSeq" id="WP_147162605.1">
    <property type="nucleotide sequence ID" value="NZ_BJZO01000011.1"/>
</dbReference>
<protein>
    <recommendedName>
        <fullName evidence="3">Glycosyltransferase family 1 protein</fullName>
    </recommendedName>
</protein>
<keyword evidence="2" id="KW-1185">Reference proteome</keyword>
<organism evidence="1 2">
    <name type="scientific">Pararhodospirillum oryzae</name>
    <dbReference type="NCBI Taxonomy" id="478448"/>
    <lineage>
        <taxon>Bacteria</taxon>
        <taxon>Pseudomonadati</taxon>
        <taxon>Pseudomonadota</taxon>
        <taxon>Alphaproteobacteria</taxon>
        <taxon>Rhodospirillales</taxon>
        <taxon>Rhodospirillaceae</taxon>
        <taxon>Pararhodospirillum</taxon>
    </lineage>
</organism>
<accession>A0A512H505</accession>
<dbReference type="OrthoDB" id="9255852at2"/>
<reference evidence="1 2" key="1">
    <citation type="submission" date="2019-07" db="EMBL/GenBank/DDBJ databases">
        <title>Whole genome shotgun sequence of Rhodospirillum oryzae NBRC 107573.</title>
        <authorList>
            <person name="Hosoyama A."/>
            <person name="Uohara A."/>
            <person name="Ohji S."/>
            <person name="Ichikawa N."/>
        </authorList>
    </citation>
    <scope>NUCLEOTIDE SEQUENCE [LARGE SCALE GENOMIC DNA]</scope>
    <source>
        <strain evidence="1 2">NBRC 107573</strain>
    </source>
</reference>
<name>A0A512H505_9PROT</name>